<dbReference type="InterPro" id="IPR003856">
    <property type="entry name" value="LPS_length_determ_N"/>
</dbReference>
<evidence type="ECO:0000256" key="6">
    <source>
        <dbReference type="ARBA" id="ARBA00022692"/>
    </source>
</evidence>
<dbReference type="Pfam" id="PF13807">
    <property type="entry name" value="GNVR"/>
    <property type="match status" value="1"/>
</dbReference>
<dbReference type="FunFam" id="3.40.50.300:FF:000527">
    <property type="entry name" value="Tyrosine-protein kinase etk"/>
    <property type="match status" value="1"/>
</dbReference>
<gene>
    <name evidence="19" type="ORF">SAMN03097708_01551</name>
</gene>
<dbReference type="Pfam" id="PF23607">
    <property type="entry name" value="WZC_N"/>
    <property type="match status" value="1"/>
</dbReference>
<protein>
    <submittedName>
        <fullName evidence="19">Tyrosine-protein kinase Etk/Wzc</fullName>
    </submittedName>
</protein>
<dbReference type="GO" id="GO:0005886">
    <property type="term" value="C:plasma membrane"/>
    <property type="evidence" value="ECO:0007669"/>
    <property type="project" value="UniProtKB-SubCell"/>
</dbReference>
<evidence type="ECO:0000256" key="11">
    <source>
        <dbReference type="ARBA" id="ARBA00023136"/>
    </source>
</evidence>
<proteinExistence type="inferred from homology"/>
<dbReference type="Pfam" id="PF13614">
    <property type="entry name" value="AAA_31"/>
    <property type="match status" value="1"/>
</dbReference>
<feature type="domain" description="Polysaccharide chain length determinant N-terminal" evidence="16">
    <location>
        <begin position="20"/>
        <end position="111"/>
    </location>
</feature>
<keyword evidence="8 19" id="KW-0418">Kinase</keyword>
<dbReference type="SUPFAM" id="SSF52540">
    <property type="entry name" value="P-loop containing nucleoside triphosphate hydrolases"/>
    <property type="match status" value="1"/>
</dbReference>
<dbReference type="Proteomes" id="UP000199648">
    <property type="component" value="Unassembled WGS sequence"/>
</dbReference>
<sequence>MDMRNNTAEGAVREPEYADDEIDLGELLAHLIDAKWLIAGIAAAITALAGIYAFTATPIYQSDVLLQVEEQSASIGGMDEFSSMFGTESPAAAEIEIIKSRTIGGQAVDELGLDIAVQPNYFPLIGAAVARLHGQDNGIADSWLGLDSYAWGGEVLGLDRLELPSYLINQPLTLIAGDSGTYRLLDEEGRELLAGSVDKPAEARGAGGERIGIFVSRLEARPGTTFVVTKRPRWQVAQDLRDQLSVSEQGKGTGVIRVGLEHSDPQRLEQILSSVTNAYLRQNVERRSREAEKTLEFLNEQLPALKAELTTAESRLNDYRSEVGSVDLTLETQTFLQQAAEFEKALSELRLKRTELIEKFTPNHPVISSLEQKIEQLKAEQAALEAQIRELPEEQQHSLQFTRDVRVANELYMLLLNKSQEMRVVKAGTVGNARIIDPAYLPPEPVKPKKSLVLVLGLLLGIMAGVAAALLRRVLNKGVEDPDILEKQLGLPTFASILHSSREEQLALKKGKGKTARPLLALAERDDLAIEALRSLRTSLQFAAMDTDNAIITISGPSPGIGKSFISGNLAAVVADAGKRTLLIDADMRKGHLHEYFGIKRTRGLSELISGEVTKEEAVRPTEQANLDFLPSGIVPPNPAELLMSSRFQALMEEFKDDYDSVIIDTPPALAVTDASIVGRLSGMTFIVVRSGRHPLRELDLTVKRLQQSGVDVNGFIFNDVPLKSSRYGYGGYYGYAYQYSYK</sequence>
<reference evidence="19 20" key="1">
    <citation type="submission" date="2016-10" db="EMBL/GenBank/DDBJ databases">
        <authorList>
            <person name="de Groot N.N."/>
        </authorList>
    </citation>
    <scope>NUCLEOTIDE SEQUENCE [LARGE SCALE GENOMIC DNA]</scope>
    <source>
        <strain evidence="19 20">HLD2</strain>
    </source>
</reference>
<dbReference type="Gene3D" id="3.40.50.300">
    <property type="entry name" value="P-loop containing nucleotide triphosphate hydrolases"/>
    <property type="match status" value="1"/>
</dbReference>
<keyword evidence="11 15" id="KW-0472">Membrane</keyword>
<evidence type="ECO:0000313" key="20">
    <source>
        <dbReference type="Proteomes" id="UP000199648"/>
    </source>
</evidence>
<evidence type="ECO:0000256" key="8">
    <source>
        <dbReference type="ARBA" id="ARBA00022777"/>
    </source>
</evidence>
<evidence type="ECO:0000259" key="18">
    <source>
        <dbReference type="Pfam" id="PF13807"/>
    </source>
</evidence>
<keyword evidence="14" id="KW-0175">Coiled coil</keyword>
<dbReference type="CDD" id="cd05387">
    <property type="entry name" value="BY-kinase"/>
    <property type="match status" value="1"/>
</dbReference>
<evidence type="ECO:0000256" key="12">
    <source>
        <dbReference type="ARBA" id="ARBA00023137"/>
    </source>
</evidence>
<dbReference type="GO" id="GO:0005524">
    <property type="term" value="F:ATP binding"/>
    <property type="evidence" value="ECO:0007669"/>
    <property type="project" value="UniProtKB-KW"/>
</dbReference>
<dbReference type="InterPro" id="IPR050445">
    <property type="entry name" value="Bact_polysacc_biosynth/exp"/>
</dbReference>
<evidence type="ECO:0000256" key="14">
    <source>
        <dbReference type="SAM" id="Coils"/>
    </source>
</evidence>
<keyword evidence="6 15" id="KW-0812">Transmembrane</keyword>
<organism evidence="19 20">
    <name type="scientific">Thiohalomonas denitrificans</name>
    <dbReference type="NCBI Taxonomy" id="415747"/>
    <lineage>
        <taxon>Bacteria</taxon>
        <taxon>Pseudomonadati</taxon>
        <taxon>Pseudomonadota</taxon>
        <taxon>Gammaproteobacteria</taxon>
        <taxon>Thiohalomonadales</taxon>
        <taxon>Thiohalomonadaceae</taxon>
        <taxon>Thiohalomonas</taxon>
    </lineage>
</organism>
<evidence type="ECO:0000256" key="2">
    <source>
        <dbReference type="ARBA" id="ARBA00008883"/>
    </source>
</evidence>
<keyword evidence="20" id="KW-1185">Reference proteome</keyword>
<dbReference type="PANTHER" id="PTHR32309:SF32">
    <property type="entry name" value="TYROSINE-PROTEIN KINASE ETK-RELATED"/>
    <property type="match status" value="1"/>
</dbReference>
<accession>A0A1G5Q7S5</accession>
<dbReference type="InterPro" id="IPR032807">
    <property type="entry name" value="GNVR"/>
</dbReference>
<evidence type="ECO:0000259" key="16">
    <source>
        <dbReference type="Pfam" id="PF02706"/>
    </source>
</evidence>
<evidence type="ECO:0000256" key="7">
    <source>
        <dbReference type="ARBA" id="ARBA00022741"/>
    </source>
</evidence>
<comment type="catalytic activity">
    <reaction evidence="13">
        <text>L-tyrosyl-[protein] + ATP = O-phospho-L-tyrosyl-[protein] + ADP + H(+)</text>
        <dbReference type="Rhea" id="RHEA:10596"/>
        <dbReference type="Rhea" id="RHEA-COMP:10136"/>
        <dbReference type="Rhea" id="RHEA-COMP:20101"/>
        <dbReference type="ChEBI" id="CHEBI:15378"/>
        <dbReference type="ChEBI" id="CHEBI:30616"/>
        <dbReference type="ChEBI" id="CHEBI:46858"/>
        <dbReference type="ChEBI" id="CHEBI:61978"/>
        <dbReference type="ChEBI" id="CHEBI:456216"/>
    </reaction>
</comment>
<evidence type="ECO:0000256" key="10">
    <source>
        <dbReference type="ARBA" id="ARBA00022989"/>
    </source>
</evidence>
<dbReference type="STRING" id="415747.SAMN03097708_01551"/>
<name>A0A1G5Q7S5_9GAMM</name>
<dbReference type="AlphaFoldDB" id="A0A1G5Q7S5"/>
<evidence type="ECO:0000256" key="15">
    <source>
        <dbReference type="SAM" id="Phobius"/>
    </source>
</evidence>
<comment type="similarity">
    <text evidence="2">Belongs to the etk/wzc family.</text>
</comment>
<feature type="transmembrane region" description="Helical" evidence="15">
    <location>
        <begin position="36"/>
        <end position="54"/>
    </location>
</feature>
<feature type="domain" description="Tyrosine-protein kinase G-rich" evidence="18">
    <location>
        <begin position="394"/>
        <end position="473"/>
    </location>
</feature>
<keyword evidence="3" id="KW-1003">Cell membrane</keyword>
<evidence type="ECO:0000259" key="17">
    <source>
        <dbReference type="Pfam" id="PF13614"/>
    </source>
</evidence>
<keyword evidence="12" id="KW-0829">Tyrosine-protein kinase</keyword>
<dbReference type="PANTHER" id="PTHR32309">
    <property type="entry name" value="TYROSINE-PROTEIN KINASE"/>
    <property type="match status" value="1"/>
</dbReference>
<dbReference type="Gene3D" id="1.10.287.1490">
    <property type="match status" value="1"/>
</dbReference>
<dbReference type="GO" id="GO:0004713">
    <property type="term" value="F:protein tyrosine kinase activity"/>
    <property type="evidence" value="ECO:0007669"/>
    <property type="project" value="UniProtKB-KW"/>
</dbReference>
<dbReference type="OrthoDB" id="9775724at2"/>
<dbReference type="EMBL" id="FMWD01000004">
    <property type="protein sequence ID" value="SCZ57935.1"/>
    <property type="molecule type" value="Genomic_DNA"/>
</dbReference>
<feature type="domain" description="AAA" evidence="17">
    <location>
        <begin position="551"/>
        <end position="674"/>
    </location>
</feature>
<dbReference type="InterPro" id="IPR027417">
    <property type="entry name" value="P-loop_NTPase"/>
</dbReference>
<keyword evidence="10 15" id="KW-1133">Transmembrane helix</keyword>
<dbReference type="InterPro" id="IPR005702">
    <property type="entry name" value="Wzc-like_C"/>
</dbReference>
<keyword evidence="7" id="KW-0547">Nucleotide-binding</keyword>
<dbReference type="InterPro" id="IPR025669">
    <property type="entry name" value="AAA_dom"/>
</dbReference>
<evidence type="ECO:0000256" key="5">
    <source>
        <dbReference type="ARBA" id="ARBA00022679"/>
    </source>
</evidence>
<evidence type="ECO:0000256" key="4">
    <source>
        <dbReference type="ARBA" id="ARBA00022519"/>
    </source>
</evidence>
<dbReference type="RefSeq" id="WP_092994929.1">
    <property type="nucleotide sequence ID" value="NZ_FMWD01000004.1"/>
</dbReference>
<feature type="coiled-coil region" evidence="14">
    <location>
        <begin position="281"/>
        <end position="394"/>
    </location>
</feature>
<keyword evidence="9" id="KW-0067">ATP-binding</keyword>
<dbReference type="Pfam" id="PF02706">
    <property type="entry name" value="Wzz"/>
    <property type="match status" value="1"/>
</dbReference>
<dbReference type="GO" id="GO:0042802">
    <property type="term" value="F:identical protein binding"/>
    <property type="evidence" value="ECO:0007669"/>
    <property type="project" value="UniProtKB-ARBA"/>
</dbReference>
<keyword evidence="5" id="KW-0808">Transferase</keyword>
<comment type="subcellular location">
    <subcellularLocation>
        <location evidence="1">Cell inner membrane</location>
        <topology evidence="1">Multi-pass membrane protein</topology>
    </subcellularLocation>
</comment>
<evidence type="ECO:0000256" key="1">
    <source>
        <dbReference type="ARBA" id="ARBA00004429"/>
    </source>
</evidence>
<dbReference type="NCBIfam" id="TIGR01007">
    <property type="entry name" value="eps_fam"/>
    <property type="match status" value="1"/>
</dbReference>
<evidence type="ECO:0000313" key="19">
    <source>
        <dbReference type="EMBL" id="SCZ57935.1"/>
    </source>
</evidence>
<keyword evidence="4" id="KW-0997">Cell inner membrane</keyword>
<evidence type="ECO:0000256" key="9">
    <source>
        <dbReference type="ARBA" id="ARBA00022840"/>
    </source>
</evidence>
<evidence type="ECO:0000256" key="3">
    <source>
        <dbReference type="ARBA" id="ARBA00022475"/>
    </source>
</evidence>
<evidence type="ECO:0000256" key="13">
    <source>
        <dbReference type="ARBA" id="ARBA00053015"/>
    </source>
</evidence>